<dbReference type="AlphaFoldDB" id="A0A921I0L9"/>
<keyword evidence="5 12" id="KW-0812">Transmembrane</keyword>
<dbReference type="Gene3D" id="1.20.58.340">
    <property type="entry name" value="Magnesium transport protein CorA, transmembrane region"/>
    <property type="match status" value="2"/>
</dbReference>
<evidence type="ECO:0000256" key="10">
    <source>
        <dbReference type="ARBA" id="ARBA00034269"/>
    </source>
</evidence>
<comment type="function">
    <text evidence="11">Mediates influx of magnesium ions. Alternates between open and closed states. Activated by low cytoplasmic Mg(2+) levels. Inactive when cytoplasmic Mg(2+) levels are high.</text>
</comment>
<evidence type="ECO:0000256" key="8">
    <source>
        <dbReference type="ARBA" id="ARBA00023065"/>
    </source>
</evidence>
<evidence type="ECO:0000313" key="14">
    <source>
        <dbReference type="Proteomes" id="UP000769156"/>
    </source>
</evidence>
<gene>
    <name evidence="13" type="ORF">K8V82_05875</name>
</gene>
<dbReference type="InterPro" id="IPR045863">
    <property type="entry name" value="CorA_TM1_TM2"/>
</dbReference>
<dbReference type="InterPro" id="IPR002523">
    <property type="entry name" value="MgTranspt_CorA/ZnTranspt_ZntB"/>
</dbReference>
<keyword evidence="8" id="KW-0406">Ion transport</keyword>
<dbReference type="Proteomes" id="UP000769156">
    <property type="component" value="Unassembled WGS sequence"/>
</dbReference>
<dbReference type="GO" id="GO:0015087">
    <property type="term" value="F:cobalt ion transmembrane transporter activity"/>
    <property type="evidence" value="ECO:0007669"/>
    <property type="project" value="TreeGrafter"/>
</dbReference>
<dbReference type="PANTHER" id="PTHR46494:SF1">
    <property type="entry name" value="CORA FAMILY METAL ION TRANSPORTER (EUROFUNG)"/>
    <property type="match status" value="1"/>
</dbReference>
<comment type="catalytic activity">
    <reaction evidence="10">
        <text>Mg(2+)(in) = Mg(2+)(out)</text>
        <dbReference type="Rhea" id="RHEA:29827"/>
        <dbReference type="ChEBI" id="CHEBI:18420"/>
    </reaction>
</comment>
<evidence type="ECO:0000256" key="9">
    <source>
        <dbReference type="ARBA" id="ARBA00023136"/>
    </source>
</evidence>
<protein>
    <submittedName>
        <fullName evidence="13">Cobalt transporter</fullName>
    </submittedName>
</protein>
<reference evidence="13" key="1">
    <citation type="journal article" date="2021" name="PeerJ">
        <title>Extensive microbial diversity within the chicken gut microbiome revealed by metagenomics and culture.</title>
        <authorList>
            <person name="Gilroy R."/>
            <person name="Ravi A."/>
            <person name="Getino M."/>
            <person name="Pursley I."/>
            <person name="Horton D.L."/>
            <person name="Alikhan N.F."/>
            <person name="Baker D."/>
            <person name="Gharbi K."/>
            <person name="Hall N."/>
            <person name="Watson M."/>
            <person name="Adriaenssens E.M."/>
            <person name="Foster-Nyarko E."/>
            <person name="Jarju S."/>
            <person name="Secka A."/>
            <person name="Antonio M."/>
            <person name="Oren A."/>
            <person name="Chaudhuri R.R."/>
            <person name="La Ragione R."/>
            <person name="Hildebrand F."/>
            <person name="Pallen M.J."/>
        </authorList>
    </citation>
    <scope>NUCLEOTIDE SEQUENCE</scope>
    <source>
        <strain evidence="13">ChiSjej5B23-16112</strain>
    </source>
</reference>
<evidence type="ECO:0000256" key="1">
    <source>
        <dbReference type="ARBA" id="ARBA00004651"/>
    </source>
</evidence>
<dbReference type="GO" id="GO:0050897">
    <property type="term" value="F:cobalt ion binding"/>
    <property type="evidence" value="ECO:0007669"/>
    <property type="project" value="TreeGrafter"/>
</dbReference>
<feature type="transmembrane region" description="Helical" evidence="12">
    <location>
        <begin position="247"/>
        <end position="267"/>
    </location>
</feature>
<dbReference type="CDD" id="cd12826">
    <property type="entry name" value="EcCorA_ZntB-like_u1"/>
    <property type="match status" value="1"/>
</dbReference>
<proteinExistence type="inferred from homology"/>
<dbReference type="FunFam" id="1.20.58.340:FF:000004">
    <property type="entry name" value="Magnesium transport protein CorA"/>
    <property type="match status" value="1"/>
</dbReference>
<keyword evidence="4" id="KW-1003">Cell membrane</keyword>
<evidence type="ECO:0000256" key="2">
    <source>
        <dbReference type="ARBA" id="ARBA00009765"/>
    </source>
</evidence>
<dbReference type="InterPro" id="IPR045861">
    <property type="entry name" value="CorA_cytoplasmic_dom"/>
</dbReference>
<organism evidence="13 14">
    <name type="scientific">Lachnoclostridium phocaeense</name>
    <dbReference type="NCBI Taxonomy" id="1871021"/>
    <lineage>
        <taxon>Bacteria</taxon>
        <taxon>Bacillati</taxon>
        <taxon>Bacillota</taxon>
        <taxon>Clostridia</taxon>
        <taxon>Lachnospirales</taxon>
        <taxon>Lachnospiraceae</taxon>
    </lineage>
</organism>
<evidence type="ECO:0000256" key="5">
    <source>
        <dbReference type="ARBA" id="ARBA00022692"/>
    </source>
</evidence>
<sequence length="303" mass="35826">MIWRLGERLEELDQGEWEAEGCPAVFLTDSRNARKVLDLAGIQYENDIQLGQIGFCKLETQQECLVGTLCIPKLLDVLGSRYRIYFFINQDQVVLVDDEDFSMRLIRRIKRKKTHQGETKERFIYNYIAEFMSRDQELLMQYEKTLMGMEEDAMQGKIERFQQELMPIRRKLLNLRSYYDEMMDMGRELEENENGFFAKKQLKYFGTLSDRADRLMSRTSHLLEYAQQVRDVYQSQVDARQNSNMQFLTVLSTIFFPLTLITGWYGMNFQNMPELKNGYPGVIVLSLIVIIVCILIFKRKKIL</sequence>
<evidence type="ECO:0000256" key="3">
    <source>
        <dbReference type="ARBA" id="ARBA00022448"/>
    </source>
</evidence>
<dbReference type="GO" id="GO:0005886">
    <property type="term" value="C:plasma membrane"/>
    <property type="evidence" value="ECO:0007669"/>
    <property type="project" value="UniProtKB-SubCell"/>
</dbReference>
<evidence type="ECO:0000256" key="6">
    <source>
        <dbReference type="ARBA" id="ARBA00022842"/>
    </source>
</evidence>
<evidence type="ECO:0000256" key="12">
    <source>
        <dbReference type="SAM" id="Phobius"/>
    </source>
</evidence>
<evidence type="ECO:0000256" key="4">
    <source>
        <dbReference type="ARBA" id="ARBA00022475"/>
    </source>
</evidence>
<comment type="subcellular location">
    <subcellularLocation>
        <location evidence="1">Cell membrane</location>
        <topology evidence="1">Multi-pass membrane protein</topology>
    </subcellularLocation>
</comment>
<evidence type="ECO:0000256" key="11">
    <source>
        <dbReference type="ARBA" id="ARBA00045497"/>
    </source>
</evidence>
<dbReference type="EMBL" id="DYVY01000095">
    <property type="protein sequence ID" value="HJF94305.1"/>
    <property type="molecule type" value="Genomic_DNA"/>
</dbReference>
<keyword evidence="6" id="KW-0460">Magnesium</keyword>
<comment type="similarity">
    <text evidence="2">Belongs to the CorA metal ion transporter (MIT) (TC 1.A.35) family.</text>
</comment>
<evidence type="ECO:0000313" key="13">
    <source>
        <dbReference type="EMBL" id="HJF94305.1"/>
    </source>
</evidence>
<dbReference type="PANTHER" id="PTHR46494">
    <property type="entry name" value="CORA FAMILY METAL ION TRANSPORTER (EUROFUNG)"/>
    <property type="match status" value="1"/>
</dbReference>
<dbReference type="GO" id="GO:0000287">
    <property type="term" value="F:magnesium ion binding"/>
    <property type="evidence" value="ECO:0007669"/>
    <property type="project" value="TreeGrafter"/>
</dbReference>
<reference evidence="13" key="2">
    <citation type="submission" date="2021-09" db="EMBL/GenBank/DDBJ databases">
        <authorList>
            <person name="Gilroy R."/>
        </authorList>
    </citation>
    <scope>NUCLEOTIDE SEQUENCE</scope>
    <source>
        <strain evidence="13">ChiSjej5B23-16112</strain>
    </source>
</reference>
<name>A0A921I0L9_9FIRM</name>
<evidence type="ECO:0000256" key="7">
    <source>
        <dbReference type="ARBA" id="ARBA00022989"/>
    </source>
</evidence>
<keyword evidence="7 12" id="KW-1133">Transmembrane helix</keyword>
<keyword evidence="3" id="KW-0813">Transport</keyword>
<dbReference type="SUPFAM" id="SSF143865">
    <property type="entry name" value="CorA soluble domain-like"/>
    <property type="match status" value="1"/>
</dbReference>
<dbReference type="Pfam" id="PF01544">
    <property type="entry name" value="CorA"/>
    <property type="match status" value="1"/>
</dbReference>
<dbReference type="SUPFAM" id="SSF144083">
    <property type="entry name" value="Magnesium transport protein CorA, transmembrane region"/>
    <property type="match status" value="1"/>
</dbReference>
<comment type="caution">
    <text evidence="13">The sequence shown here is derived from an EMBL/GenBank/DDBJ whole genome shotgun (WGS) entry which is preliminary data.</text>
</comment>
<dbReference type="GO" id="GO:0015095">
    <property type="term" value="F:magnesium ion transmembrane transporter activity"/>
    <property type="evidence" value="ECO:0007669"/>
    <property type="project" value="TreeGrafter"/>
</dbReference>
<feature type="transmembrane region" description="Helical" evidence="12">
    <location>
        <begin position="279"/>
        <end position="297"/>
    </location>
</feature>
<keyword evidence="9 12" id="KW-0472">Membrane</keyword>
<accession>A0A921I0L9</accession>